<dbReference type="Pfam" id="PF20150">
    <property type="entry name" value="2EXR"/>
    <property type="match status" value="1"/>
</dbReference>
<dbReference type="Proteomes" id="UP000244855">
    <property type="component" value="Unassembled WGS sequence"/>
</dbReference>
<evidence type="ECO:0000259" key="2">
    <source>
        <dbReference type="Pfam" id="PF20150"/>
    </source>
</evidence>
<evidence type="ECO:0000313" key="3">
    <source>
        <dbReference type="EMBL" id="PVH98952.1"/>
    </source>
</evidence>
<organism evidence="3 4">
    <name type="scientific">Periconia macrospinosa</name>
    <dbReference type="NCBI Taxonomy" id="97972"/>
    <lineage>
        <taxon>Eukaryota</taxon>
        <taxon>Fungi</taxon>
        <taxon>Dikarya</taxon>
        <taxon>Ascomycota</taxon>
        <taxon>Pezizomycotina</taxon>
        <taxon>Dothideomycetes</taxon>
        <taxon>Pleosporomycetidae</taxon>
        <taxon>Pleosporales</taxon>
        <taxon>Massarineae</taxon>
        <taxon>Periconiaceae</taxon>
        <taxon>Periconia</taxon>
    </lineage>
</organism>
<gene>
    <name evidence="3" type="ORF">DM02DRAFT_25018</name>
</gene>
<feature type="domain" description="2EXR" evidence="2">
    <location>
        <begin position="49"/>
        <end position="122"/>
    </location>
</feature>
<reference evidence="3 4" key="1">
    <citation type="journal article" date="2018" name="Sci. Rep.">
        <title>Comparative genomics provides insights into the lifestyle and reveals functional heterogeneity of dark septate endophytic fungi.</title>
        <authorList>
            <person name="Knapp D.G."/>
            <person name="Nemeth J.B."/>
            <person name="Barry K."/>
            <person name="Hainaut M."/>
            <person name="Henrissat B."/>
            <person name="Johnson J."/>
            <person name="Kuo A."/>
            <person name="Lim J.H.P."/>
            <person name="Lipzen A."/>
            <person name="Nolan M."/>
            <person name="Ohm R.A."/>
            <person name="Tamas L."/>
            <person name="Grigoriev I.V."/>
            <person name="Spatafora J.W."/>
            <person name="Nagy L.G."/>
            <person name="Kovacs G.M."/>
        </authorList>
    </citation>
    <scope>NUCLEOTIDE SEQUENCE [LARGE SCALE GENOMIC DNA]</scope>
    <source>
        <strain evidence="3 4">DSE2036</strain>
    </source>
</reference>
<protein>
    <recommendedName>
        <fullName evidence="2">2EXR domain-containing protein</fullName>
    </recommendedName>
</protein>
<feature type="region of interest" description="Disordered" evidence="1">
    <location>
        <begin position="83"/>
        <end position="105"/>
    </location>
</feature>
<dbReference type="OrthoDB" id="3801343at2759"/>
<dbReference type="PANTHER" id="PTHR42085">
    <property type="entry name" value="F-BOX DOMAIN-CONTAINING PROTEIN"/>
    <property type="match status" value="1"/>
</dbReference>
<evidence type="ECO:0000313" key="4">
    <source>
        <dbReference type="Proteomes" id="UP000244855"/>
    </source>
</evidence>
<keyword evidence="4" id="KW-1185">Reference proteome</keyword>
<dbReference type="InterPro" id="IPR038883">
    <property type="entry name" value="AN11006-like"/>
</dbReference>
<sequence length="292" mass="34225">MAKSTKATTTRRLRKRARDEDETQLEPAAKQQKIAPEAKEETAPTSVFRFLDLPPELRNQIYNIALRETHRIFPTATFWKEHQRITRSRKPKPTTTPSKTTDPPLPYMALGQTCAQIRAEFHPQWLNQVCVPLCTIEPFIQTFFPSTQRKTTTTTTGRLQLWRGVDRIRIFLRPSELERRNITRLVKLRNRLPDVTFEFSHLEWQESKIQPVDMQQLLNNRHPVWLHWLKTHAVSAVHVALYNPDPIRIVVKDKDAPGWMRNYFSNIPDKYLESLGLEWARSGSIKFGVDYC</sequence>
<proteinExistence type="predicted"/>
<dbReference type="EMBL" id="KZ805402">
    <property type="protein sequence ID" value="PVH98952.1"/>
    <property type="molecule type" value="Genomic_DNA"/>
</dbReference>
<dbReference type="AlphaFoldDB" id="A0A2V1DL90"/>
<feature type="region of interest" description="Disordered" evidence="1">
    <location>
        <begin position="1"/>
        <end position="41"/>
    </location>
</feature>
<evidence type="ECO:0000256" key="1">
    <source>
        <dbReference type="SAM" id="MobiDB-lite"/>
    </source>
</evidence>
<dbReference type="PANTHER" id="PTHR42085:SF1">
    <property type="entry name" value="F-BOX DOMAIN-CONTAINING PROTEIN"/>
    <property type="match status" value="1"/>
</dbReference>
<name>A0A2V1DL90_9PLEO</name>
<feature type="compositionally biased region" description="Low complexity" evidence="1">
    <location>
        <begin position="93"/>
        <end position="102"/>
    </location>
</feature>
<dbReference type="InterPro" id="IPR045518">
    <property type="entry name" value="2EXR"/>
</dbReference>
<accession>A0A2V1DL90</accession>